<accession>G2R5F2</accession>
<dbReference type="EMBL" id="CP003011">
    <property type="protein sequence ID" value="AEO67443.1"/>
    <property type="molecule type" value="Genomic_DNA"/>
</dbReference>
<dbReference type="PANTHER" id="PTHR34598">
    <property type="entry name" value="BLL6449 PROTEIN"/>
    <property type="match status" value="1"/>
</dbReference>
<gene>
    <name evidence="2" type="ORF">THITE_2050501</name>
</gene>
<dbReference type="HOGENOM" id="CLU_042688_0_1_1"/>
<name>G2R5F2_THETT</name>
<evidence type="ECO:0000313" key="2">
    <source>
        <dbReference type="EMBL" id="AEO67443.1"/>
    </source>
</evidence>
<proteinExistence type="inferred from homology"/>
<dbReference type="PANTHER" id="PTHR34598:SF3">
    <property type="entry name" value="OXIDOREDUCTASE AN1597"/>
    <property type="match status" value="1"/>
</dbReference>
<sequence length="303" mass="34288">DLDQEEVLAELGFLSRLDHYFEVKPYGLRFQPPGNLAQSNIEGHMQLIRVRNARLRGTNVGFDQCGFFLAPFSTSMDYADFQDFLKVKDVYCAEVEEAVKAGIPAARHTRGTYQIRRRDINFPTSTGVDFEHAQPANMAHTDFPLADFTPDIAISMIRTLYGPRADEVISQGWAIVNAWRPLKHPVQDWPLAVCDSRTFDAEHDGVATDVVYPDWISEDVLVHYNENQEWWFFPEQRPDEILIFKSVDSEKGLNAACPHAAFANPEAPRSAPLRESIDCRIIVFFTDAPALPPEVGKLYGAKK</sequence>
<dbReference type="OrthoDB" id="412788at2759"/>
<dbReference type="GO" id="GO:0016491">
    <property type="term" value="F:oxidoreductase activity"/>
    <property type="evidence" value="ECO:0007669"/>
    <property type="project" value="InterPro"/>
</dbReference>
<dbReference type="NCBIfam" id="NF041278">
    <property type="entry name" value="CmcJ_NvfI_EfuI"/>
    <property type="match status" value="1"/>
</dbReference>
<protein>
    <submittedName>
        <fullName evidence="2">Uncharacterized protein</fullName>
    </submittedName>
</protein>
<dbReference type="RefSeq" id="XP_003653779.1">
    <property type="nucleotide sequence ID" value="XM_003653731.1"/>
</dbReference>
<dbReference type="AlphaFoldDB" id="G2R5F2"/>
<dbReference type="Proteomes" id="UP000008181">
    <property type="component" value="Chromosome 3"/>
</dbReference>
<keyword evidence="3" id="KW-1185">Reference proteome</keyword>
<feature type="non-terminal residue" evidence="2">
    <location>
        <position position="1"/>
    </location>
</feature>
<evidence type="ECO:0000256" key="1">
    <source>
        <dbReference type="ARBA" id="ARBA00023604"/>
    </source>
</evidence>
<dbReference type="eggNOG" id="ENOG502SRIH">
    <property type="taxonomic scope" value="Eukaryota"/>
</dbReference>
<dbReference type="KEGG" id="ttt:THITE_2050501"/>
<comment type="similarity">
    <text evidence="1">Belongs to the asaB hydroxylase/desaturase family.</text>
</comment>
<organism evidence="2 3">
    <name type="scientific">Thermothielavioides terrestris (strain ATCC 38088 / NRRL 8126)</name>
    <name type="common">Thielavia terrestris</name>
    <dbReference type="NCBI Taxonomy" id="578455"/>
    <lineage>
        <taxon>Eukaryota</taxon>
        <taxon>Fungi</taxon>
        <taxon>Dikarya</taxon>
        <taxon>Ascomycota</taxon>
        <taxon>Pezizomycotina</taxon>
        <taxon>Sordariomycetes</taxon>
        <taxon>Sordariomycetidae</taxon>
        <taxon>Sordariales</taxon>
        <taxon>Chaetomiaceae</taxon>
        <taxon>Thermothielavioides</taxon>
        <taxon>Thermothielavioides terrestris</taxon>
    </lineage>
</organism>
<evidence type="ECO:0000313" key="3">
    <source>
        <dbReference type="Proteomes" id="UP000008181"/>
    </source>
</evidence>
<dbReference type="GeneID" id="11516354"/>
<reference evidence="2 3" key="1">
    <citation type="journal article" date="2011" name="Nat. Biotechnol.">
        <title>Comparative genomic analysis of the thermophilic biomass-degrading fungi Myceliophthora thermophila and Thielavia terrestris.</title>
        <authorList>
            <person name="Berka R.M."/>
            <person name="Grigoriev I.V."/>
            <person name="Otillar R."/>
            <person name="Salamov A."/>
            <person name="Grimwood J."/>
            <person name="Reid I."/>
            <person name="Ishmael N."/>
            <person name="John T."/>
            <person name="Darmond C."/>
            <person name="Moisan M.-C."/>
            <person name="Henrissat B."/>
            <person name="Coutinho P.M."/>
            <person name="Lombard V."/>
            <person name="Natvig D.O."/>
            <person name="Lindquist E."/>
            <person name="Schmutz J."/>
            <person name="Lucas S."/>
            <person name="Harris P."/>
            <person name="Powlowski J."/>
            <person name="Bellemare A."/>
            <person name="Taylor D."/>
            <person name="Butler G."/>
            <person name="de Vries R.P."/>
            <person name="Allijn I.E."/>
            <person name="van den Brink J."/>
            <person name="Ushinsky S."/>
            <person name="Storms R."/>
            <person name="Powell A.J."/>
            <person name="Paulsen I.T."/>
            <person name="Elbourne L.D.H."/>
            <person name="Baker S.E."/>
            <person name="Magnuson J."/>
            <person name="LaBoissiere S."/>
            <person name="Clutterbuck A.J."/>
            <person name="Martinez D."/>
            <person name="Wogulis M."/>
            <person name="de Leon A.L."/>
            <person name="Rey M.W."/>
            <person name="Tsang A."/>
        </authorList>
    </citation>
    <scope>NUCLEOTIDE SEQUENCE [LARGE SCALE GENOMIC DNA]</scope>
    <source>
        <strain evidence="3">ATCC 38088 / NRRL 8126</strain>
    </source>
</reference>
<dbReference type="InterPro" id="IPR044053">
    <property type="entry name" value="AsaB-like"/>
</dbReference>